<reference evidence="1" key="2">
    <citation type="journal article" date="2021" name="Syst. Appl. Microbiol.">
        <title>Roseomonas hellenica sp. nov., isolated from roots of wild-growing Alkanna tinctoria.</title>
        <authorList>
            <person name="Rat A."/>
            <person name="Naranjo H.D."/>
            <person name="Lebbe L."/>
            <person name="Cnockaert M."/>
            <person name="Krigas N."/>
            <person name="Grigoriadou K."/>
            <person name="Maloupa E."/>
            <person name="Willems A."/>
        </authorList>
    </citation>
    <scope>NUCLEOTIDE SEQUENCE</scope>
    <source>
        <strain evidence="1">LMG 31231</strain>
    </source>
</reference>
<sequence>MIVIGRGSVQQEECDVMGHMNVRHYVARVADALAWLMLEAGLPPSRGALSVLDQHIRFLREMAPGTPFTILGGVVGASGDRLRAFAEIRNSATGLPAATVVTDLGNADPATGALRPLPAGLALDALRVEVPDHAAPRGLTFVPPRPIPNRTEALAMGLAEAYRGAVRPDECDREGIMRSDGVIARVWDGVPNLRNRGTGLGVKEEGIGGAALEYRLLHLHPLREGQLVTVTSGLRTLAEKTTTWTHLLHDGETGAPVAAAEAVGVAFDLKARKAIAIPLAQRAALEALLVPGLGL</sequence>
<keyword evidence="2" id="KW-1185">Reference proteome</keyword>
<dbReference type="Pfam" id="PF13279">
    <property type="entry name" value="4HBT_2"/>
    <property type="match status" value="2"/>
</dbReference>
<gene>
    <name evidence="1" type="ORF">GXW76_23505</name>
</gene>
<dbReference type="RefSeq" id="WP_211864582.1">
    <property type="nucleotide sequence ID" value="NZ_JAAEDM010000119.1"/>
</dbReference>
<dbReference type="AlphaFoldDB" id="A0A9X9X429"/>
<reference evidence="1" key="1">
    <citation type="submission" date="2020-01" db="EMBL/GenBank/DDBJ databases">
        <authorList>
            <person name="Rat A."/>
        </authorList>
    </citation>
    <scope>NUCLEOTIDE SEQUENCE</scope>
    <source>
        <strain evidence="1">LMG 31231</strain>
    </source>
</reference>
<dbReference type="Proteomes" id="UP001138751">
    <property type="component" value="Unassembled WGS sequence"/>
</dbReference>
<dbReference type="SUPFAM" id="SSF54637">
    <property type="entry name" value="Thioesterase/thiol ester dehydrase-isomerase"/>
    <property type="match status" value="2"/>
</dbReference>
<comment type="caution">
    <text evidence="1">The sequence shown here is derived from an EMBL/GenBank/DDBJ whole genome shotgun (WGS) entry which is preliminary data.</text>
</comment>
<dbReference type="EMBL" id="JAAEDM010000119">
    <property type="protein sequence ID" value="MBR0674158.1"/>
    <property type="molecule type" value="Genomic_DNA"/>
</dbReference>
<dbReference type="InterPro" id="IPR029069">
    <property type="entry name" value="HotDog_dom_sf"/>
</dbReference>
<name>A0A9X9X429_9PROT</name>
<dbReference type="Gene3D" id="3.10.129.10">
    <property type="entry name" value="Hotdog Thioesterase"/>
    <property type="match status" value="2"/>
</dbReference>
<organism evidence="1 2">
    <name type="scientific">Neoroseomonas soli</name>
    <dbReference type="NCBI Taxonomy" id="1081025"/>
    <lineage>
        <taxon>Bacteria</taxon>
        <taxon>Pseudomonadati</taxon>
        <taxon>Pseudomonadota</taxon>
        <taxon>Alphaproteobacteria</taxon>
        <taxon>Acetobacterales</taxon>
        <taxon>Acetobacteraceae</taxon>
        <taxon>Neoroseomonas</taxon>
    </lineage>
</organism>
<evidence type="ECO:0000313" key="2">
    <source>
        <dbReference type="Proteomes" id="UP001138751"/>
    </source>
</evidence>
<protein>
    <submittedName>
        <fullName evidence="1">Thioesterase</fullName>
    </submittedName>
</protein>
<accession>A0A9X9X429</accession>
<evidence type="ECO:0000313" key="1">
    <source>
        <dbReference type="EMBL" id="MBR0674158.1"/>
    </source>
</evidence>
<proteinExistence type="predicted"/>